<name>A0A8J3IEY6_9CHLR</name>
<organism evidence="10 11">
    <name type="scientific">Reticulibacter mediterranei</name>
    <dbReference type="NCBI Taxonomy" id="2778369"/>
    <lineage>
        <taxon>Bacteria</taxon>
        <taxon>Bacillati</taxon>
        <taxon>Chloroflexota</taxon>
        <taxon>Ktedonobacteria</taxon>
        <taxon>Ktedonobacterales</taxon>
        <taxon>Reticulibacteraceae</taxon>
        <taxon>Reticulibacter</taxon>
    </lineage>
</organism>
<keyword evidence="3 7" id="KW-0479">Metal-binding</keyword>
<keyword evidence="6 8" id="KW-0503">Monooxygenase</keyword>
<dbReference type="GO" id="GO:0020037">
    <property type="term" value="F:heme binding"/>
    <property type="evidence" value="ECO:0007669"/>
    <property type="project" value="InterPro"/>
</dbReference>
<evidence type="ECO:0000256" key="3">
    <source>
        <dbReference type="ARBA" id="ARBA00022723"/>
    </source>
</evidence>
<dbReference type="PANTHER" id="PTHR24291">
    <property type="entry name" value="CYTOCHROME P450 FAMILY 4"/>
    <property type="match status" value="1"/>
</dbReference>
<dbReference type="EMBL" id="BNJK01000001">
    <property type="protein sequence ID" value="GHO93146.1"/>
    <property type="molecule type" value="Genomic_DNA"/>
</dbReference>
<dbReference type="RefSeq" id="WP_220203946.1">
    <property type="nucleotide sequence ID" value="NZ_BNJK01000001.1"/>
</dbReference>
<gene>
    <name evidence="10" type="ORF">KSF_031940</name>
</gene>
<evidence type="ECO:0000313" key="11">
    <source>
        <dbReference type="Proteomes" id="UP000597444"/>
    </source>
</evidence>
<dbReference type="PROSITE" id="PS00086">
    <property type="entry name" value="CYTOCHROME_P450"/>
    <property type="match status" value="1"/>
</dbReference>
<dbReference type="PRINTS" id="PR00385">
    <property type="entry name" value="P450"/>
</dbReference>
<keyword evidence="5 7" id="KW-0408">Iron</keyword>
<dbReference type="InterPro" id="IPR002403">
    <property type="entry name" value="Cyt_P450_E_grp-IV"/>
</dbReference>
<dbReference type="Pfam" id="PF00067">
    <property type="entry name" value="p450"/>
    <property type="match status" value="1"/>
</dbReference>
<keyword evidence="4 8" id="KW-0560">Oxidoreductase</keyword>
<evidence type="ECO:0000256" key="7">
    <source>
        <dbReference type="PIRSR" id="PIRSR602403-1"/>
    </source>
</evidence>
<keyword evidence="2 7" id="KW-0349">Heme</keyword>
<dbReference type="GO" id="GO:0004497">
    <property type="term" value="F:monooxygenase activity"/>
    <property type="evidence" value="ECO:0007669"/>
    <property type="project" value="UniProtKB-KW"/>
</dbReference>
<dbReference type="InterPro" id="IPR050196">
    <property type="entry name" value="Cytochrome_P450_Monoox"/>
</dbReference>
<comment type="caution">
    <text evidence="10">The sequence shown here is derived from an EMBL/GenBank/DDBJ whole genome shotgun (WGS) entry which is preliminary data.</text>
</comment>
<evidence type="ECO:0000256" key="6">
    <source>
        <dbReference type="ARBA" id="ARBA00023033"/>
    </source>
</evidence>
<evidence type="ECO:0000313" key="10">
    <source>
        <dbReference type="EMBL" id="GHO93146.1"/>
    </source>
</evidence>
<dbReference type="InterPro" id="IPR017972">
    <property type="entry name" value="Cyt_P450_CS"/>
</dbReference>
<proteinExistence type="inferred from homology"/>
<dbReference type="AlphaFoldDB" id="A0A8J3IEY6"/>
<dbReference type="GO" id="GO:0005506">
    <property type="term" value="F:iron ion binding"/>
    <property type="evidence" value="ECO:0007669"/>
    <property type="project" value="InterPro"/>
</dbReference>
<dbReference type="SUPFAM" id="SSF48264">
    <property type="entry name" value="Cytochrome P450"/>
    <property type="match status" value="1"/>
</dbReference>
<feature type="region of interest" description="Disordered" evidence="9">
    <location>
        <begin position="1"/>
        <end position="27"/>
    </location>
</feature>
<keyword evidence="11" id="KW-1185">Reference proteome</keyword>
<sequence length="468" mass="52885">MHHSTAASHSTNQASSGVKPQRKHIPGPLWPTAARNTIRFAHQALSFVQELRERYGDLVTLPTMLGPWTLVFHPDGVRHVVQENHKNYRKGGISNHVLRLTLGNGLLTNNGDSWLQQRRLIQPIFHRKQIAAFGQLMTESTLAWIEEGNLDTSQPLDLFQQMSGLTLSIVCKALFGADMVGYKKRVFVASSMINYLEAQAFYVPGLLSLPTPQRHRLYKARNTLYTVVDELIAERRKSAAQSENDLLTMLLQARDEETGLGMSDQQVRDEVLTLMVAGHETTANALCWTLMLLAQHPDIEARLREEYISVLSGRAPQMEDLPQLKLTRIVLEESMRLYPPAWAFARQAIDEDEIGGYRIAKGAYILMFPVATHRHPDFWEQPDVFDPERFSPERAAGRHRFAYFPFGGGPRVCIGNQFALTEAQLVLATILSRYQLRLLPGANIVPEPLITLRPRGGLLMTVHPYKEL</sequence>
<evidence type="ECO:0000256" key="1">
    <source>
        <dbReference type="ARBA" id="ARBA00010617"/>
    </source>
</evidence>
<comment type="similarity">
    <text evidence="1 8">Belongs to the cytochrome P450 family.</text>
</comment>
<dbReference type="InterPro" id="IPR001128">
    <property type="entry name" value="Cyt_P450"/>
</dbReference>
<accession>A0A8J3IEY6</accession>
<evidence type="ECO:0000256" key="2">
    <source>
        <dbReference type="ARBA" id="ARBA00022617"/>
    </source>
</evidence>
<dbReference type="CDD" id="cd20620">
    <property type="entry name" value="CYP132-like"/>
    <property type="match status" value="1"/>
</dbReference>
<dbReference type="Proteomes" id="UP000597444">
    <property type="component" value="Unassembled WGS sequence"/>
</dbReference>
<comment type="cofactor">
    <cofactor evidence="7">
        <name>heme</name>
        <dbReference type="ChEBI" id="CHEBI:30413"/>
    </cofactor>
</comment>
<evidence type="ECO:0000256" key="5">
    <source>
        <dbReference type="ARBA" id="ARBA00023004"/>
    </source>
</evidence>
<dbReference type="InterPro" id="IPR036396">
    <property type="entry name" value="Cyt_P450_sf"/>
</dbReference>
<protein>
    <submittedName>
        <fullName evidence="10">Cytochrome P450</fullName>
    </submittedName>
</protein>
<dbReference type="GO" id="GO:0016705">
    <property type="term" value="F:oxidoreductase activity, acting on paired donors, with incorporation or reduction of molecular oxygen"/>
    <property type="evidence" value="ECO:0007669"/>
    <property type="project" value="InterPro"/>
</dbReference>
<dbReference type="Gene3D" id="1.10.630.10">
    <property type="entry name" value="Cytochrome P450"/>
    <property type="match status" value="1"/>
</dbReference>
<evidence type="ECO:0000256" key="4">
    <source>
        <dbReference type="ARBA" id="ARBA00023002"/>
    </source>
</evidence>
<evidence type="ECO:0000256" key="8">
    <source>
        <dbReference type="RuleBase" id="RU000461"/>
    </source>
</evidence>
<feature type="binding site" description="axial binding residue" evidence="7">
    <location>
        <position position="413"/>
    </location>
    <ligand>
        <name>heme</name>
        <dbReference type="ChEBI" id="CHEBI:30413"/>
    </ligand>
    <ligandPart>
        <name>Fe</name>
        <dbReference type="ChEBI" id="CHEBI:18248"/>
    </ligandPart>
</feature>
<reference evidence="10" key="1">
    <citation type="submission" date="2020-10" db="EMBL/GenBank/DDBJ databases">
        <title>Taxonomic study of unclassified bacteria belonging to the class Ktedonobacteria.</title>
        <authorList>
            <person name="Yabe S."/>
            <person name="Wang C.M."/>
            <person name="Zheng Y."/>
            <person name="Sakai Y."/>
            <person name="Cavaletti L."/>
            <person name="Monciardini P."/>
            <person name="Donadio S."/>
        </authorList>
    </citation>
    <scope>NUCLEOTIDE SEQUENCE</scope>
    <source>
        <strain evidence="10">ID150040</strain>
    </source>
</reference>
<evidence type="ECO:0000256" key="9">
    <source>
        <dbReference type="SAM" id="MobiDB-lite"/>
    </source>
</evidence>
<feature type="compositionally biased region" description="Polar residues" evidence="9">
    <location>
        <begin position="1"/>
        <end position="18"/>
    </location>
</feature>
<dbReference type="PRINTS" id="PR00465">
    <property type="entry name" value="EP450IV"/>
</dbReference>
<dbReference type="PANTHER" id="PTHR24291:SF50">
    <property type="entry name" value="BIFUNCTIONAL ALBAFLAVENONE MONOOXYGENASE_TERPENE SYNTHASE"/>
    <property type="match status" value="1"/>
</dbReference>